<evidence type="ECO:0000256" key="2">
    <source>
        <dbReference type="ARBA" id="ARBA00022475"/>
    </source>
</evidence>
<dbReference type="InterPro" id="IPR026022">
    <property type="entry name" value="PhoU_dom"/>
</dbReference>
<evidence type="ECO:0000256" key="4">
    <source>
        <dbReference type="ARBA" id="ARBA00022989"/>
    </source>
</evidence>
<feature type="transmembrane region" description="Helical" evidence="6">
    <location>
        <begin position="286"/>
        <end position="310"/>
    </location>
</feature>
<protein>
    <submittedName>
        <fullName evidence="8">Na/Pi cotransporter family protein</fullName>
    </submittedName>
</protein>
<evidence type="ECO:0000256" key="3">
    <source>
        <dbReference type="ARBA" id="ARBA00022692"/>
    </source>
</evidence>
<dbReference type="InterPro" id="IPR038078">
    <property type="entry name" value="PhoU-like_sf"/>
</dbReference>
<reference evidence="8" key="2">
    <citation type="submission" date="2021-04" db="EMBL/GenBank/DDBJ databases">
        <authorList>
            <person name="Gilroy R."/>
        </authorList>
    </citation>
    <scope>NUCLEOTIDE SEQUENCE</scope>
    <source>
        <strain evidence="8">B5-657</strain>
    </source>
</reference>
<evidence type="ECO:0000313" key="8">
    <source>
        <dbReference type="EMBL" id="MBU3805255.1"/>
    </source>
</evidence>
<dbReference type="Pfam" id="PF02690">
    <property type="entry name" value="Na_Pi_cotrans"/>
    <property type="match status" value="1"/>
</dbReference>
<dbReference type="NCBIfam" id="NF037997">
    <property type="entry name" value="Na_Pi_symport"/>
    <property type="match status" value="1"/>
</dbReference>
<keyword evidence="5 6" id="KW-0472">Membrane</keyword>
<reference evidence="8" key="1">
    <citation type="journal article" date="2021" name="PeerJ">
        <title>Extensive microbial diversity within the chicken gut microbiome revealed by metagenomics and culture.</title>
        <authorList>
            <person name="Gilroy R."/>
            <person name="Ravi A."/>
            <person name="Getino M."/>
            <person name="Pursley I."/>
            <person name="Horton D.L."/>
            <person name="Alikhan N.F."/>
            <person name="Baker D."/>
            <person name="Gharbi K."/>
            <person name="Hall N."/>
            <person name="Watson M."/>
            <person name="Adriaenssens E.M."/>
            <person name="Foster-Nyarko E."/>
            <person name="Jarju S."/>
            <person name="Secka A."/>
            <person name="Antonio M."/>
            <person name="Oren A."/>
            <person name="Chaudhuri R.R."/>
            <person name="La Ragione R."/>
            <person name="Hildebrand F."/>
            <person name="Pallen M.J."/>
        </authorList>
    </citation>
    <scope>NUCLEOTIDE SEQUENCE</scope>
    <source>
        <strain evidence="8">B5-657</strain>
    </source>
</reference>
<feature type="transmembrane region" description="Helical" evidence="6">
    <location>
        <begin position="175"/>
        <end position="195"/>
    </location>
</feature>
<dbReference type="InterPro" id="IPR003841">
    <property type="entry name" value="Na/Pi_transpt"/>
</dbReference>
<feature type="transmembrane region" description="Helical" evidence="6">
    <location>
        <begin position="112"/>
        <end position="133"/>
    </location>
</feature>
<dbReference type="AlphaFoldDB" id="A0A9E2KDP5"/>
<sequence length="581" mass="63772">MNIFSVFTLFGGLAFFLYGMNIMSNGLEKMTGGKLERTLKKMTKSPIRSLLLGAGITIAIQSSSAMTVMLVGFVNSGIMELGQTIGIIMGSNIGTTLTAWILSLAGIQSDNFIIQLLNPEAFSPIVALIGIILMMTAKSTKKKDIGNIMLGFSILMFGMNLMSDAVSPLADMPEFAKILVAFTNPLLGVAAGTIFTGIIQSSAASVGILQALSLTGGITYGMAMPIIMGQNIGTCVTAIISSIGVNKNAKRVAGVHIYFNLIGTIICLAVFYLVSAFIQLDFVNEAISPVGIAAVHSIFNIVTTIMLLPFSKQLEKLAKFTIRDKDTHEKYTFLDERLLATPSVAIAECKESTIKMALLTQDTLNKSINLLTNYDQKVVEEIIEQEQAIDDYEDKLGTYLVKLSSKELSDEDSQAVSRILHMLGDFERIGDHALNLSRVATELHDKEIMFSNGAKKETEVITSALKEIMELTVEVVKHNDVELAKKIEPLEEVIDYLKSEIKKSHIRRLKEGQCTIEQGFIFSDLLTNYERISDHCSNIAVCTIQVSESSFETHEYLQGIKSEAFGAFSKNYHDFMEKYTI</sequence>
<evidence type="ECO:0000256" key="1">
    <source>
        <dbReference type="ARBA" id="ARBA00004651"/>
    </source>
</evidence>
<keyword evidence="3 6" id="KW-0812">Transmembrane</keyword>
<name>A0A9E2KDP5_9FIRM</name>
<dbReference type="SUPFAM" id="SSF109755">
    <property type="entry name" value="PhoU-like"/>
    <property type="match status" value="1"/>
</dbReference>
<dbReference type="EMBL" id="JAHLFQ010000258">
    <property type="protein sequence ID" value="MBU3805255.1"/>
    <property type="molecule type" value="Genomic_DNA"/>
</dbReference>
<evidence type="ECO:0000256" key="5">
    <source>
        <dbReference type="ARBA" id="ARBA00023136"/>
    </source>
</evidence>
<dbReference type="GO" id="GO:0005436">
    <property type="term" value="F:sodium:phosphate symporter activity"/>
    <property type="evidence" value="ECO:0007669"/>
    <property type="project" value="InterPro"/>
</dbReference>
<feature type="transmembrane region" description="Helical" evidence="6">
    <location>
        <begin position="85"/>
        <end position="106"/>
    </location>
</feature>
<evidence type="ECO:0000313" key="9">
    <source>
        <dbReference type="Proteomes" id="UP000824229"/>
    </source>
</evidence>
<dbReference type="GO" id="GO:0005886">
    <property type="term" value="C:plasma membrane"/>
    <property type="evidence" value="ECO:0007669"/>
    <property type="project" value="UniProtKB-SubCell"/>
</dbReference>
<feature type="transmembrane region" description="Helical" evidence="6">
    <location>
        <begin position="50"/>
        <end position="73"/>
    </location>
</feature>
<dbReference type="PANTHER" id="PTHR10010:SF46">
    <property type="entry name" value="SODIUM-DEPENDENT PHOSPHATE TRANSPORT PROTEIN 2B"/>
    <property type="match status" value="1"/>
</dbReference>
<keyword evidence="2" id="KW-1003">Cell membrane</keyword>
<proteinExistence type="predicted"/>
<feature type="transmembrane region" description="Helical" evidence="6">
    <location>
        <begin position="257"/>
        <end position="280"/>
    </location>
</feature>
<evidence type="ECO:0000259" key="7">
    <source>
        <dbReference type="Pfam" id="PF01895"/>
    </source>
</evidence>
<dbReference type="Pfam" id="PF01895">
    <property type="entry name" value="PhoU"/>
    <property type="match status" value="2"/>
</dbReference>
<dbReference type="PANTHER" id="PTHR10010">
    <property type="entry name" value="SOLUTE CARRIER FAMILY 34 SODIUM PHOSPHATE , MEMBER 2-RELATED"/>
    <property type="match status" value="1"/>
</dbReference>
<evidence type="ECO:0000256" key="6">
    <source>
        <dbReference type="SAM" id="Phobius"/>
    </source>
</evidence>
<feature type="domain" description="PhoU" evidence="7">
    <location>
        <begin position="466"/>
        <end position="540"/>
    </location>
</feature>
<feature type="transmembrane region" description="Helical" evidence="6">
    <location>
        <begin position="226"/>
        <end position="245"/>
    </location>
</feature>
<keyword evidence="4 6" id="KW-1133">Transmembrane helix</keyword>
<dbReference type="GO" id="GO:0044341">
    <property type="term" value="P:sodium-dependent phosphate transport"/>
    <property type="evidence" value="ECO:0007669"/>
    <property type="project" value="InterPro"/>
</dbReference>
<feature type="domain" description="PhoU" evidence="7">
    <location>
        <begin position="355"/>
        <end position="438"/>
    </location>
</feature>
<dbReference type="NCBIfam" id="TIGR00704">
    <property type="entry name" value="NaPi_cotrn_rel"/>
    <property type="match status" value="1"/>
</dbReference>
<comment type="subcellular location">
    <subcellularLocation>
        <location evidence="1">Cell membrane</location>
        <topology evidence="1">Multi-pass membrane protein</topology>
    </subcellularLocation>
</comment>
<dbReference type="Gene3D" id="1.20.58.220">
    <property type="entry name" value="Phosphate transport system protein phou homolog 2, domain 2"/>
    <property type="match status" value="1"/>
</dbReference>
<feature type="transmembrane region" description="Helical" evidence="6">
    <location>
        <begin position="145"/>
        <end position="163"/>
    </location>
</feature>
<gene>
    <name evidence="8" type="ORF">H9872_10960</name>
</gene>
<dbReference type="InterPro" id="IPR004633">
    <property type="entry name" value="NaPi_cotrn-rel/YqeW-like"/>
</dbReference>
<comment type="caution">
    <text evidence="8">The sequence shown here is derived from an EMBL/GenBank/DDBJ whole genome shotgun (WGS) entry which is preliminary data.</text>
</comment>
<organism evidence="8 9">
    <name type="scientific">Candidatus Cellulosilyticum pullistercoris</name>
    <dbReference type="NCBI Taxonomy" id="2838521"/>
    <lineage>
        <taxon>Bacteria</taxon>
        <taxon>Bacillati</taxon>
        <taxon>Bacillota</taxon>
        <taxon>Clostridia</taxon>
        <taxon>Lachnospirales</taxon>
        <taxon>Cellulosilyticaceae</taxon>
        <taxon>Cellulosilyticum</taxon>
    </lineage>
</organism>
<accession>A0A9E2KDP5</accession>
<dbReference type="Proteomes" id="UP000824229">
    <property type="component" value="Unassembled WGS sequence"/>
</dbReference>